<dbReference type="PANTHER" id="PTHR30191">
    <property type="entry name" value="FORMATE ACETYLTRANSFERASE"/>
    <property type="match status" value="1"/>
</dbReference>
<feature type="domain" description="PFL" evidence="1">
    <location>
        <begin position="363"/>
        <end position="443"/>
    </location>
</feature>
<dbReference type="Gene3D" id="3.20.70.20">
    <property type="match status" value="1"/>
</dbReference>
<dbReference type="SUPFAM" id="SSF51998">
    <property type="entry name" value="PFL-like glycyl radical enzymes"/>
    <property type="match status" value="1"/>
</dbReference>
<evidence type="ECO:0000313" key="2">
    <source>
        <dbReference type="EMBL" id="QJX80687.1"/>
    </source>
</evidence>
<reference evidence="2 3" key="1">
    <citation type="submission" date="2019-10" db="EMBL/GenBank/DDBJ databases">
        <title>Complete genome sequences for adaption low water activity.</title>
        <authorList>
            <person name="Zhao L."/>
            <person name="Zhong J."/>
        </authorList>
    </citation>
    <scope>NUCLEOTIDE SEQUENCE [LARGE SCALE GENOMIC DNA]</scope>
    <source>
        <strain evidence="2 3">FDU301</strain>
        <plasmid evidence="3">pfdu301a</plasmid>
    </source>
</reference>
<dbReference type="AlphaFoldDB" id="A0A6M6E815"/>
<dbReference type="InterPro" id="IPR004184">
    <property type="entry name" value="PFL_dom"/>
</dbReference>
<evidence type="ECO:0000313" key="3">
    <source>
        <dbReference type="Proteomes" id="UP000501076"/>
    </source>
</evidence>
<feature type="domain" description="PFL" evidence="1">
    <location>
        <begin position="87"/>
        <end position="259"/>
    </location>
</feature>
<sequence length="579" mass="68993">MNTERFTPGKWVDNIDVNDFVNLNKKPFFNEPKFLIDSKTFDPYVQCLNLYLSKNEVSQIPNEKLLSLSFILQELMSLPFEEKSFSFSFTEPKKFKDLFNETVSSDLRKAVKMELLEKNFGLHIPPIFTPDIRQLPLYGVQRIIKDKKNQLKMLEKFLQTTDWMEKRIEINRQIESLEKFEANFPFPMKKPAKHTEDALNGLLSAVIYAIKENPFVTFHLPSLIHFIDIYVEVEIQNKRKTEEEAQLLIAEFYTKLLFIQYFFEKKQIKFLVLETLFSAEPSKTTFRFFNFYSQLQSLQFPIMIIPHNETPDALKNIYNKLMREKRPIRFLHPRLFKENQFYSISHLGFPYRADRDVILFNKPCDTLKLFYLTINGGKDTSTNHNLFPVRNQFTNENIEFDEFWENFERTVSNLFTIYSEANNLIMHLSEKYFSHPFRNSFKDYLWLYSYFFSFTQIDELARQMLAIKNGAYKLERNQKGFVTSIHIRGEFSVDEVSDMISDIALLFQEQLDRVPFYQSGKARIHYFLNQPLTSIKKYEYILPPPEYLPAHFIFHNKARFLNYDQILAISGYDVLDIQF</sequence>
<dbReference type="InterPro" id="IPR050244">
    <property type="entry name" value="Auton_GlycylRad_Cofactor"/>
</dbReference>
<geneLocation type="plasmid" evidence="3">
    <name>pfdu301a</name>
</geneLocation>
<dbReference type="GO" id="GO:0005829">
    <property type="term" value="C:cytosol"/>
    <property type="evidence" value="ECO:0007669"/>
    <property type="project" value="TreeGrafter"/>
</dbReference>
<dbReference type="Proteomes" id="UP000501076">
    <property type="component" value="Plasmid pFDU301A"/>
</dbReference>
<keyword evidence="2" id="KW-0614">Plasmid</keyword>
<dbReference type="Pfam" id="PF02901">
    <property type="entry name" value="PFL-like"/>
    <property type="match status" value="2"/>
</dbReference>
<protein>
    <recommendedName>
        <fullName evidence="1">PFL domain-containing protein</fullName>
    </recommendedName>
</protein>
<dbReference type="EMBL" id="CP045273">
    <property type="protein sequence ID" value="QJX80687.1"/>
    <property type="molecule type" value="Genomic_DNA"/>
</dbReference>
<name>A0A6M6E815_PRIMG</name>
<dbReference type="PANTHER" id="PTHR30191:SF0">
    <property type="entry name" value="FORMATE ACETYLTRANSFERASE 1"/>
    <property type="match status" value="1"/>
</dbReference>
<evidence type="ECO:0000259" key="1">
    <source>
        <dbReference type="Pfam" id="PF02901"/>
    </source>
</evidence>
<organism evidence="2 3">
    <name type="scientific">Priestia megaterium</name>
    <name type="common">Bacillus megaterium</name>
    <dbReference type="NCBI Taxonomy" id="1404"/>
    <lineage>
        <taxon>Bacteria</taxon>
        <taxon>Bacillati</taxon>
        <taxon>Bacillota</taxon>
        <taxon>Bacilli</taxon>
        <taxon>Bacillales</taxon>
        <taxon>Bacillaceae</taxon>
        <taxon>Priestia</taxon>
    </lineage>
</organism>
<gene>
    <name evidence="2" type="ORF">FDZ14_31860</name>
</gene>
<dbReference type="RefSeq" id="WP_171778683.1">
    <property type="nucleotide sequence ID" value="NZ_CP045273.1"/>
</dbReference>
<proteinExistence type="predicted"/>
<accession>A0A6M6E815</accession>
<dbReference type="GO" id="GO:0008861">
    <property type="term" value="F:formate C-acetyltransferase activity"/>
    <property type="evidence" value="ECO:0007669"/>
    <property type="project" value="TreeGrafter"/>
</dbReference>